<dbReference type="AlphaFoldDB" id="Q1IT52"/>
<proteinExistence type="predicted"/>
<organism evidence="1 2">
    <name type="scientific">Koribacter versatilis (strain Ellin345)</name>
    <dbReference type="NCBI Taxonomy" id="204669"/>
    <lineage>
        <taxon>Bacteria</taxon>
        <taxon>Pseudomonadati</taxon>
        <taxon>Acidobacteriota</taxon>
        <taxon>Terriglobia</taxon>
        <taxon>Terriglobales</taxon>
        <taxon>Candidatus Korobacteraceae</taxon>
        <taxon>Candidatus Korobacter</taxon>
    </lineage>
</organism>
<dbReference type="Proteomes" id="UP000002432">
    <property type="component" value="Chromosome"/>
</dbReference>
<dbReference type="KEGG" id="aba:Acid345_0945"/>
<evidence type="ECO:0000313" key="1">
    <source>
        <dbReference type="EMBL" id="ABF39948.1"/>
    </source>
</evidence>
<protein>
    <submittedName>
        <fullName evidence="1">Uncharacterized protein</fullName>
    </submittedName>
</protein>
<reference evidence="1 2" key="1">
    <citation type="journal article" date="2009" name="Appl. Environ. Microbiol.">
        <title>Three genomes from the phylum Acidobacteria provide insight into the lifestyles of these microorganisms in soils.</title>
        <authorList>
            <person name="Ward N.L."/>
            <person name="Challacombe J.F."/>
            <person name="Janssen P.H."/>
            <person name="Henrissat B."/>
            <person name="Coutinho P.M."/>
            <person name="Wu M."/>
            <person name="Xie G."/>
            <person name="Haft D.H."/>
            <person name="Sait M."/>
            <person name="Badger J."/>
            <person name="Barabote R.D."/>
            <person name="Bradley B."/>
            <person name="Brettin T.S."/>
            <person name="Brinkac L.M."/>
            <person name="Bruce D."/>
            <person name="Creasy T."/>
            <person name="Daugherty S.C."/>
            <person name="Davidsen T.M."/>
            <person name="DeBoy R.T."/>
            <person name="Detter J.C."/>
            <person name="Dodson R.J."/>
            <person name="Durkin A.S."/>
            <person name="Ganapathy A."/>
            <person name="Gwinn-Giglio M."/>
            <person name="Han C.S."/>
            <person name="Khouri H."/>
            <person name="Kiss H."/>
            <person name="Kothari S.P."/>
            <person name="Madupu R."/>
            <person name="Nelson K.E."/>
            <person name="Nelson W.C."/>
            <person name="Paulsen I."/>
            <person name="Penn K."/>
            <person name="Ren Q."/>
            <person name="Rosovitz M.J."/>
            <person name="Selengut J.D."/>
            <person name="Shrivastava S."/>
            <person name="Sullivan S.A."/>
            <person name="Tapia R."/>
            <person name="Thompson L.S."/>
            <person name="Watkins K.L."/>
            <person name="Yang Q."/>
            <person name="Yu C."/>
            <person name="Zafar N."/>
            <person name="Zhou L."/>
            <person name="Kuske C.R."/>
        </authorList>
    </citation>
    <scope>NUCLEOTIDE SEQUENCE [LARGE SCALE GENOMIC DNA]</scope>
    <source>
        <strain evidence="1 2">Ellin345</strain>
    </source>
</reference>
<evidence type="ECO:0000313" key="2">
    <source>
        <dbReference type="Proteomes" id="UP000002432"/>
    </source>
</evidence>
<dbReference type="EMBL" id="CP000360">
    <property type="protein sequence ID" value="ABF39948.1"/>
    <property type="molecule type" value="Genomic_DNA"/>
</dbReference>
<dbReference type="EnsemblBacteria" id="ABF39948">
    <property type="protein sequence ID" value="ABF39948"/>
    <property type="gene ID" value="Acid345_0945"/>
</dbReference>
<dbReference type="HOGENOM" id="CLU_083284_0_0_0"/>
<name>Q1IT52_KORVE</name>
<gene>
    <name evidence="1" type="ordered locus">Acid345_0945</name>
</gene>
<keyword evidence="2" id="KW-1185">Reference proteome</keyword>
<accession>Q1IT52</accession>
<sequence>MPARYPQAVHWTIAFDGRKMGEVSARTPAEWSSYWRVGEQVILPSAKVPVIGKPTEEFAGFLGDPILRPLVAVSRSNFQAPDNWKPAHISENERAAIRTQFSKHFASVQNCDNESAPRKNWHYADADFHFGKSYGASTTWKLAAVHLSAYRCDGIVDDPSNDPFADQWFTIDPNGETQFLRGNLVLVDAGDYDKSGHSQLLFMIDDYNRSGYVLFYDNFAKQATFEYHFH</sequence>